<protein>
    <submittedName>
        <fullName evidence="1">Uncharacterized protein</fullName>
    </submittedName>
</protein>
<dbReference type="EMBL" id="UINC01100615">
    <property type="protein sequence ID" value="SVC60808.1"/>
    <property type="molecule type" value="Genomic_DNA"/>
</dbReference>
<dbReference type="AlphaFoldDB" id="A0A382NJZ1"/>
<evidence type="ECO:0000313" key="1">
    <source>
        <dbReference type="EMBL" id="SVC60808.1"/>
    </source>
</evidence>
<gene>
    <name evidence="1" type="ORF">METZ01_LOCUS313662</name>
</gene>
<reference evidence="1" key="1">
    <citation type="submission" date="2018-05" db="EMBL/GenBank/DDBJ databases">
        <authorList>
            <person name="Lanie J.A."/>
            <person name="Ng W.-L."/>
            <person name="Kazmierczak K.M."/>
            <person name="Andrzejewski T.M."/>
            <person name="Davidsen T.M."/>
            <person name="Wayne K.J."/>
            <person name="Tettelin H."/>
            <person name="Glass J.I."/>
            <person name="Rusch D."/>
            <person name="Podicherti R."/>
            <person name="Tsui H.-C.T."/>
            <person name="Winkler M.E."/>
        </authorList>
    </citation>
    <scope>NUCLEOTIDE SEQUENCE</scope>
</reference>
<sequence length="78" mass="9207">KLPWTGYRRVRRAGSLSNLEKSVSSILCCVDERFSPFDWNEQAGNNCASKSDRYIQYKYRTATRLLFCFYARSSNHMR</sequence>
<feature type="non-terminal residue" evidence="1">
    <location>
        <position position="1"/>
    </location>
</feature>
<name>A0A382NJZ1_9ZZZZ</name>
<accession>A0A382NJZ1</accession>
<organism evidence="1">
    <name type="scientific">marine metagenome</name>
    <dbReference type="NCBI Taxonomy" id="408172"/>
    <lineage>
        <taxon>unclassified sequences</taxon>
        <taxon>metagenomes</taxon>
        <taxon>ecological metagenomes</taxon>
    </lineage>
</organism>
<proteinExistence type="predicted"/>